<evidence type="ECO:0000256" key="8">
    <source>
        <dbReference type="ARBA" id="ARBA00023136"/>
    </source>
</evidence>
<evidence type="ECO:0000313" key="18">
    <source>
        <dbReference type="EMBL" id="KGR80477.1"/>
    </source>
</evidence>
<feature type="transmembrane region" description="Helical" evidence="17">
    <location>
        <begin position="177"/>
        <end position="195"/>
    </location>
</feature>
<protein>
    <recommendedName>
        <fullName evidence="12">Probable peptidoglycan glycosyltransferase FtsW</fullName>
        <ecNumber evidence="14">2.4.99.28</ecNumber>
    </recommendedName>
    <alternativeName>
        <fullName evidence="13">Cell division protein FtsW</fullName>
    </alternativeName>
    <alternativeName>
        <fullName evidence="10">Cell wall polymerase</fullName>
    </alternativeName>
    <alternativeName>
        <fullName evidence="9">Peptidoglycan polymerase</fullName>
    </alternativeName>
</protein>
<feature type="transmembrane region" description="Helical" evidence="17">
    <location>
        <begin position="322"/>
        <end position="341"/>
    </location>
</feature>
<dbReference type="GO" id="GO:0005886">
    <property type="term" value="C:plasma membrane"/>
    <property type="evidence" value="ECO:0007669"/>
    <property type="project" value="TreeGrafter"/>
</dbReference>
<evidence type="ECO:0000256" key="1">
    <source>
        <dbReference type="ARBA" id="ARBA00004141"/>
    </source>
</evidence>
<feature type="transmembrane region" description="Helical" evidence="17">
    <location>
        <begin position="284"/>
        <end position="310"/>
    </location>
</feature>
<feature type="transmembrane region" description="Helical" evidence="17">
    <location>
        <begin position="123"/>
        <end position="142"/>
    </location>
</feature>
<evidence type="ECO:0000256" key="9">
    <source>
        <dbReference type="ARBA" id="ARBA00032370"/>
    </source>
</evidence>
<feature type="transmembrane region" description="Helical" evidence="17">
    <location>
        <begin position="83"/>
        <end position="103"/>
    </location>
</feature>
<feature type="transmembrane region" description="Helical" evidence="17">
    <location>
        <begin position="154"/>
        <end position="171"/>
    </location>
</feature>
<comment type="catalytic activity">
    <reaction evidence="15">
        <text>[GlcNAc-(1-&gt;4)-Mur2Ac(oyl-L-Ala-gamma-D-Glu-L-Lys-D-Ala-D-Ala)](n)-di-trans,octa-cis-undecaprenyl diphosphate + beta-D-GlcNAc-(1-&gt;4)-Mur2Ac(oyl-L-Ala-gamma-D-Glu-L-Lys-D-Ala-D-Ala)-di-trans,octa-cis-undecaprenyl diphosphate = [GlcNAc-(1-&gt;4)-Mur2Ac(oyl-L-Ala-gamma-D-Glu-L-Lys-D-Ala-D-Ala)](n+1)-di-trans,octa-cis-undecaprenyl diphosphate + di-trans,octa-cis-undecaprenyl diphosphate + H(+)</text>
        <dbReference type="Rhea" id="RHEA:23708"/>
        <dbReference type="Rhea" id="RHEA-COMP:9602"/>
        <dbReference type="Rhea" id="RHEA-COMP:9603"/>
        <dbReference type="ChEBI" id="CHEBI:15378"/>
        <dbReference type="ChEBI" id="CHEBI:58405"/>
        <dbReference type="ChEBI" id="CHEBI:60033"/>
        <dbReference type="ChEBI" id="CHEBI:78435"/>
        <dbReference type="EC" id="2.4.99.28"/>
    </reaction>
</comment>
<dbReference type="Proteomes" id="UP000030416">
    <property type="component" value="Unassembled WGS sequence"/>
</dbReference>
<keyword evidence="5" id="KW-0133">Cell shape</keyword>
<keyword evidence="4 17" id="KW-0812">Transmembrane</keyword>
<comment type="subcellular location">
    <subcellularLocation>
        <location evidence="1">Membrane</location>
        <topology evidence="1">Multi-pass membrane protein</topology>
    </subcellularLocation>
</comment>
<keyword evidence="3" id="KW-0808">Transferase</keyword>
<evidence type="ECO:0000256" key="3">
    <source>
        <dbReference type="ARBA" id="ARBA00022679"/>
    </source>
</evidence>
<gene>
    <name evidence="18" type="ORF">CD29_00875</name>
</gene>
<evidence type="ECO:0000256" key="6">
    <source>
        <dbReference type="ARBA" id="ARBA00022984"/>
    </source>
</evidence>
<keyword evidence="19" id="KW-1185">Reference proteome</keyword>
<comment type="function">
    <text evidence="16">Peptidoglycan polymerase that is essential for cell division.</text>
</comment>
<dbReference type="PANTHER" id="PTHR30474">
    <property type="entry name" value="CELL CYCLE PROTEIN"/>
    <property type="match status" value="1"/>
</dbReference>
<evidence type="ECO:0000256" key="4">
    <source>
        <dbReference type="ARBA" id="ARBA00022692"/>
    </source>
</evidence>
<evidence type="ECO:0000256" key="11">
    <source>
        <dbReference type="ARBA" id="ARBA00038053"/>
    </source>
</evidence>
<name>A0A0A3J092_9BACL</name>
<dbReference type="OrthoDB" id="9768187at2"/>
<feature type="transmembrane region" description="Helical" evidence="17">
    <location>
        <begin position="361"/>
        <end position="384"/>
    </location>
</feature>
<feature type="transmembrane region" description="Helical" evidence="17">
    <location>
        <begin position="202"/>
        <end position="219"/>
    </location>
</feature>
<comment type="similarity">
    <text evidence="11">Belongs to the SEDS family. FtsW subfamily.</text>
</comment>
<keyword evidence="18" id="KW-0132">Cell division</keyword>
<dbReference type="Pfam" id="PF01098">
    <property type="entry name" value="FTSW_RODA_SPOVE"/>
    <property type="match status" value="1"/>
</dbReference>
<keyword evidence="7 17" id="KW-1133">Transmembrane helix</keyword>
<dbReference type="GO" id="GO:0008360">
    <property type="term" value="P:regulation of cell shape"/>
    <property type="evidence" value="ECO:0007669"/>
    <property type="project" value="UniProtKB-KW"/>
</dbReference>
<evidence type="ECO:0000256" key="13">
    <source>
        <dbReference type="ARBA" id="ARBA00041418"/>
    </source>
</evidence>
<reference evidence="18 19" key="1">
    <citation type="submission" date="2014-02" db="EMBL/GenBank/DDBJ databases">
        <title>Draft genome sequence of Lysinibacillus manganicus DSM 26584T.</title>
        <authorList>
            <person name="Zhang F."/>
            <person name="Wang G."/>
            <person name="Zhang L."/>
        </authorList>
    </citation>
    <scope>NUCLEOTIDE SEQUENCE [LARGE SCALE GENOMIC DNA]</scope>
    <source>
        <strain evidence="18 19">DSM 26584</strain>
    </source>
</reference>
<keyword evidence="8 17" id="KW-0472">Membrane</keyword>
<evidence type="ECO:0000256" key="7">
    <source>
        <dbReference type="ARBA" id="ARBA00022989"/>
    </source>
</evidence>
<keyword evidence="2" id="KW-0328">Glycosyltransferase</keyword>
<feature type="transmembrane region" description="Helical" evidence="17">
    <location>
        <begin position="12"/>
        <end position="31"/>
    </location>
</feature>
<dbReference type="STRING" id="1384049.CD29_00875"/>
<dbReference type="AlphaFoldDB" id="A0A0A3J092"/>
<proteinExistence type="inferred from homology"/>
<evidence type="ECO:0000313" key="19">
    <source>
        <dbReference type="Proteomes" id="UP000030416"/>
    </source>
</evidence>
<dbReference type="eggNOG" id="COG0772">
    <property type="taxonomic scope" value="Bacteria"/>
</dbReference>
<dbReference type="GO" id="GO:0032153">
    <property type="term" value="C:cell division site"/>
    <property type="evidence" value="ECO:0007669"/>
    <property type="project" value="TreeGrafter"/>
</dbReference>
<dbReference type="GO" id="GO:0009252">
    <property type="term" value="P:peptidoglycan biosynthetic process"/>
    <property type="evidence" value="ECO:0007669"/>
    <property type="project" value="UniProtKB-KW"/>
</dbReference>
<evidence type="ECO:0000256" key="12">
    <source>
        <dbReference type="ARBA" id="ARBA00041185"/>
    </source>
</evidence>
<keyword evidence="18" id="KW-0131">Cell cycle</keyword>
<accession>A0A0A3J092</accession>
<dbReference type="GO" id="GO:0008955">
    <property type="term" value="F:peptidoglycan glycosyltransferase activity"/>
    <property type="evidence" value="ECO:0007669"/>
    <property type="project" value="UniProtKB-EC"/>
</dbReference>
<feature type="transmembrane region" description="Helical" evidence="17">
    <location>
        <begin position="51"/>
        <end position="71"/>
    </location>
</feature>
<evidence type="ECO:0000256" key="17">
    <source>
        <dbReference type="SAM" id="Phobius"/>
    </source>
</evidence>
<sequence length="395" mass="43825">MRKYIGYYIRNFDYPLFFTYVFLCLFGLIMIYSSSMMVAIVKEEEAPDYYYIKQLINLTVASIPFIIGAFFPYKHYSNKKLMVMMTLGMIIVLIWLWIFGVGFEQTGSKSWLDLGFMNFQPSEVAKLFIILYFAGAFYRKSLNNPLENLQPNNIIYPILIWIFVIFCVANEPDIGAVMILSGIAFAVIAASGMSFKAYLKFFSVFAILGGLLIAFILLVKGDKIFTENRLGRLKVFLNPFEYETGSGYQIINGYIAIGAGGLEGVGLGQSVQKLGYLPEPHNDFIMAIIAEELGVLGVILVLAGLGFIVFRGLQIAMKTEDPLARMIAAGISSWIAIQTFINLGGVSGLIPLTGVTLPYISYGGSSIIMLSLAMGILLNVSMYVKLESKKKLRGG</sequence>
<comment type="caution">
    <text evidence="18">The sequence shown here is derived from an EMBL/GenBank/DDBJ whole genome shotgun (WGS) entry which is preliminary data.</text>
</comment>
<dbReference type="EC" id="2.4.99.28" evidence="14"/>
<keyword evidence="6" id="KW-0573">Peptidoglycan synthesis</keyword>
<evidence type="ECO:0000256" key="2">
    <source>
        <dbReference type="ARBA" id="ARBA00022676"/>
    </source>
</evidence>
<dbReference type="GO" id="GO:0051301">
    <property type="term" value="P:cell division"/>
    <property type="evidence" value="ECO:0007669"/>
    <property type="project" value="UniProtKB-KW"/>
</dbReference>
<evidence type="ECO:0000256" key="15">
    <source>
        <dbReference type="ARBA" id="ARBA00049902"/>
    </source>
</evidence>
<evidence type="ECO:0000256" key="5">
    <source>
        <dbReference type="ARBA" id="ARBA00022960"/>
    </source>
</evidence>
<evidence type="ECO:0000256" key="16">
    <source>
        <dbReference type="ARBA" id="ARBA00049966"/>
    </source>
</evidence>
<dbReference type="RefSeq" id="WP_036181855.1">
    <property type="nucleotide sequence ID" value="NZ_AVDA01000001.1"/>
</dbReference>
<dbReference type="GO" id="GO:0015648">
    <property type="term" value="F:lipid-linked peptidoglycan transporter activity"/>
    <property type="evidence" value="ECO:0007669"/>
    <property type="project" value="TreeGrafter"/>
</dbReference>
<dbReference type="PANTHER" id="PTHR30474:SF2">
    <property type="entry name" value="PEPTIDOGLYCAN GLYCOSYLTRANSFERASE FTSW-RELATED"/>
    <property type="match status" value="1"/>
</dbReference>
<evidence type="ECO:0000256" key="10">
    <source>
        <dbReference type="ARBA" id="ARBA00033270"/>
    </source>
</evidence>
<dbReference type="EMBL" id="JPVN01000001">
    <property type="protein sequence ID" value="KGR80477.1"/>
    <property type="molecule type" value="Genomic_DNA"/>
</dbReference>
<organism evidence="18 19">
    <name type="scientific">Ureibacillus manganicus DSM 26584</name>
    <dbReference type="NCBI Taxonomy" id="1384049"/>
    <lineage>
        <taxon>Bacteria</taxon>
        <taxon>Bacillati</taxon>
        <taxon>Bacillota</taxon>
        <taxon>Bacilli</taxon>
        <taxon>Bacillales</taxon>
        <taxon>Caryophanaceae</taxon>
        <taxon>Ureibacillus</taxon>
    </lineage>
</organism>
<dbReference type="InterPro" id="IPR001182">
    <property type="entry name" value="FtsW/RodA"/>
</dbReference>
<evidence type="ECO:0000256" key="14">
    <source>
        <dbReference type="ARBA" id="ARBA00044770"/>
    </source>
</evidence>